<dbReference type="PANTHER" id="PTHR43174">
    <property type="entry name" value="UDP-N-ACETYLGLUCOSAMINE 2-EPIMERASE"/>
    <property type="match status" value="1"/>
</dbReference>
<dbReference type="EMBL" id="BKCG01000006">
    <property type="protein sequence ID" value="GER60177.1"/>
    <property type="molecule type" value="Genomic_DNA"/>
</dbReference>
<proteinExistence type="inferred from homology"/>
<evidence type="ECO:0000259" key="2">
    <source>
        <dbReference type="Pfam" id="PF02350"/>
    </source>
</evidence>
<dbReference type="PANTHER" id="PTHR43174:SF1">
    <property type="entry name" value="UDP-N-ACETYLGLUCOSAMINE 2-EPIMERASE"/>
    <property type="match status" value="1"/>
</dbReference>
<dbReference type="OrthoDB" id="9803238at2"/>
<dbReference type="Proteomes" id="UP000326509">
    <property type="component" value="Unassembled WGS sequence"/>
</dbReference>
<protein>
    <submittedName>
        <fullName evidence="3">UDP-2,3-diacetamido-2,3-dideoxy-D-glucuronate 2-epimerase</fullName>
    </submittedName>
</protein>
<comment type="caution">
    <text evidence="3">The sequence shown here is derived from an EMBL/GenBank/DDBJ whole genome shotgun (WGS) entry which is preliminary data.</text>
</comment>
<dbReference type="AlphaFoldDB" id="A0A5J4J6P9"/>
<organism evidence="3 4">
    <name type="scientific">Patiriisocius marinus</name>
    <dbReference type="NCBI Taxonomy" id="1397112"/>
    <lineage>
        <taxon>Bacteria</taxon>
        <taxon>Pseudomonadati</taxon>
        <taxon>Bacteroidota</taxon>
        <taxon>Flavobacteriia</taxon>
        <taxon>Flavobacteriales</taxon>
        <taxon>Flavobacteriaceae</taxon>
        <taxon>Patiriisocius</taxon>
    </lineage>
</organism>
<gene>
    <name evidence="3" type="primary">wbpI</name>
    <name evidence="3" type="ORF">ULMA_22850</name>
</gene>
<dbReference type="Pfam" id="PF02350">
    <property type="entry name" value="Epimerase_2"/>
    <property type="match status" value="1"/>
</dbReference>
<dbReference type="CDD" id="cd03786">
    <property type="entry name" value="GTB_UDP-GlcNAc_2-Epimerase"/>
    <property type="match status" value="1"/>
</dbReference>
<dbReference type="Gene3D" id="3.40.50.2000">
    <property type="entry name" value="Glycogen Phosphorylase B"/>
    <property type="match status" value="2"/>
</dbReference>
<name>A0A5J4J6P9_9FLAO</name>
<dbReference type="GO" id="GO:0016853">
    <property type="term" value="F:isomerase activity"/>
    <property type="evidence" value="ECO:0007669"/>
    <property type="project" value="UniProtKB-KW"/>
</dbReference>
<evidence type="ECO:0000313" key="3">
    <source>
        <dbReference type="EMBL" id="GER60177.1"/>
    </source>
</evidence>
<sequence length="361" mass="40107">MKIVTVIGARPQFIKAAAVSDAIIRSAASGNAIEEVVIHTGQHYDPNMSDVFFNEMNLPKPKYFLNINGLSHGAMTGQMLEEVEKVLLEEKPDWVLVYGDTNSTLAGALAASKLHIKIAHVEAGLRSFNMRMPEEVNRILTDRISTLLLCPTQTAVDNLVKEGYDNLDIKVEVSGDVMLDASNLFVNHACKPSFDIPDTFILSTIHRAENTNDASKLKDVFKAINEVAEQTAVVLPLHPRTKSFIAKYDIKIGNNVHIIDPVGYLEMIYLLQNCAMVFTDSGGLQKEAYFFKKFCVTMREETEWVELVEHGANILVGSDYNKIKEAYSKGTNAKVDFEKNLYGNGNASDLIVKSILDFTIK</sequence>
<feature type="domain" description="UDP-N-acetylglucosamine 2-epimerase" evidence="2">
    <location>
        <begin position="31"/>
        <end position="355"/>
    </location>
</feature>
<reference evidence="3 4" key="1">
    <citation type="submission" date="2019-08" db="EMBL/GenBank/DDBJ databases">
        <title>Draft genome sequence of Ulvibacter marinus type strain NBRC 109484.</title>
        <authorList>
            <person name="Kawano K."/>
            <person name="Ushijima N."/>
            <person name="Kihara M."/>
            <person name="Itoh H."/>
        </authorList>
    </citation>
    <scope>NUCLEOTIDE SEQUENCE [LARGE SCALE GENOMIC DNA]</scope>
    <source>
        <strain evidence="3 4">NBRC 109484</strain>
    </source>
</reference>
<comment type="similarity">
    <text evidence="1">Belongs to the UDP-N-acetylglucosamine 2-epimerase family.</text>
</comment>
<keyword evidence="1" id="KW-0413">Isomerase</keyword>
<dbReference type="InterPro" id="IPR029767">
    <property type="entry name" value="WecB-like"/>
</dbReference>
<dbReference type="RefSeq" id="WP_151674618.1">
    <property type="nucleotide sequence ID" value="NZ_BKCG01000006.1"/>
</dbReference>
<evidence type="ECO:0000256" key="1">
    <source>
        <dbReference type="RuleBase" id="RU003513"/>
    </source>
</evidence>
<keyword evidence="4" id="KW-1185">Reference proteome</keyword>
<dbReference type="NCBIfam" id="TIGR00236">
    <property type="entry name" value="wecB"/>
    <property type="match status" value="1"/>
</dbReference>
<dbReference type="InterPro" id="IPR003331">
    <property type="entry name" value="UDP_GlcNAc_Epimerase_2_dom"/>
</dbReference>
<accession>A0A5J4J6P9</accession>
<evidence type="ECO:0000313" key="4">
    <source>
        <dbReference type="Proteomes" id="UP000326509"/>
    </source>
</evidence>
<dbReference type="SUPFAM" id="SSF53756">
    <property type="entry name" value="UDP-Glycosyltransferase/glycogen phosphorylase"/>
    <property type="match status" value="1"/>
</dbReference>